<keyword evidence="3" id="KW-1185">Reference proteome</keyword>
<dbReference type="Pfam" id="PF08378">
    <property type="entry name" value="NERD"/>
    <property type="match status" value="1"/>
</dbReference>
<name>A0A5J5H259_9BACI</name>
<comment type="caution">
    <text evidence="2">The sequence shown here is derived from an EMBL/GenBank/DDBJ whole genome shotgun (WGS) entry which is preliminary data.</text>
</comment>
<dbReference type="OrthoDB" id="2164794at2"/>
<feature type="domain" description="NERD" evidence="1">
    <location>
        <begin position="37"/>
        <end position="147"/>
    </location>
</feature>
<evidence type="ECO:0000259" key="1">
    <source>
        <dbReference type="PROSITE" id="PS50965"/>
    </source>
</evidence>
<evidence type="ECO:0000313" key="2">
    <source>
        <dbReference type="EMBL" id="KAA9014048.1"/>
    </source>
</evidence>
<organism evidence="2 3">
    <name type="scientific">Niallia endozanthoxylica</name>
    <dbReference type="NCBI Taxonomy" id="2036016"/>
    <lineage>
        <taxon>Bacteria</taxon>
        <taxon>Bacillati</taxon>
        <taxon>Bacillota</taxon>
        <taxon>Bacilli</taxon>
        <taxon>Bacillales</taxon>
        <taxon>Bacillaceae</taxon>
        <taxon>Niallia</taxon>
    </lineage>
</organism>
<protein>
    <submittedName>
        <fullName evidence="2">NERD domain-containing protein</fullName>
    </submittedName>
</protein>
<dbReference type="PROSITE" id="PS50965">
    <property type="entry name" value="NERD"/>
    <property type="match status" value="1"/>
</dbReference>
<dbReference type="Proteomes" id="UP000326671">
    <property type="component" value="Unassembled WGS sequence"/>
</dbReference>
<gene>
    <name evidence="2" type="ORF">F4V44_24235</name>
</gene>
<evidence type="ECO:0000313" key="3">
    <source>
        <dbReference type="Proteomes" id="UP000326671"/>
    </source>
</evidence>
<reference evidence="2 3" key="1">
    <citation type="submission" date="2019-09" db="EMBL/GenBank/DDBJ databases">
        <title>Whole genome sequences of isolates from the Mars Exploration Rovers.</title>
        <authorList>
            <person name="Seuylemezian A."/>
            <person name="Vaishampayan P."/>
        </authorList>
    </citation>
    <scope>NUCLEOTIDE SEQUENCE [LARGE SCALE GENOMIC DNA]</scope>
    <source>
        <strain evidence="2 3">MER_TA_151</strain>
    </source>
</reference>
<dbReference type="AlphaFoldDB" id="A0A5J5H259"/>
<proteinExistence type="predicted"/>
<dbReference type="EMBL" id="VYKL01000047">
    <property type="protein sequence ID" value="KAA9014048.1"/>
    <property type="molecule type" value="Genomic_DNA"/>
</dbReference>
<sequence length="310" mass="36351">MLIKPLQVSTELKILRSLNIRMQLSSSEKQYYTNLEKGYEGEKKFEAILLESKLNDFIVSDLLLEKNNSSYQIDSLLISQKTIYLFEIKNFAGDYYIEMDAWYSKSGSEIKNPFDQLKRNESLLRRLLHDFSLSSTITVEPYLLFINPEFTLYQAPLHLPAIFPTQLNRFIDKLKIQSKSSKLNRTYQKLAEQLVSLHLVKPRISRIPEYKFDHPKKGIICGSCCSSISVIIENKVICHVCGYRESVDSTILRSVEEFVLLFPDRKITTNDIFEWCQVIESKKTIRRVLKKNFHYIKQARFSYFIPRNDS</sequence>
<dbReference type="InterPro" id="IPR011528">
    <property type="entry name" value="NERD"/>
</dbReference>
<accession>A0A5J5H259</accession>
<dbReference type="RefSeq" id="WP_150442585.1">
    <property type="nucleotide sequence ID" value="NZ_VYKL01000047.1"/>
</dbReference>